<accession>A0AAV4PEU5</accession>
<reference evidence="1 2" key="1">
    <citation type="submission" date="2021-06" db="EMBL/GenBank/DDBJ databases">
        <title>Caerostris darwini draft genome.</title>
        <authorList>
            <person name="Kono N."/>
            <person name="Arakawa K."/>
        </authorList>
    </citation>
    <scope>NUCLEOTIDE SEQUENCE [LARGE SCALE GENOMIC DNA]</scope>
</reference>
<keyword evidence="2" id="KW-1185">Reference proteome</keyword>
<sequence length="119" mass="13659">MTPPYNKCWQMDPITGQFYSIYDMSHFYPPAADNSIYVCNRNPGAEIPLIPPQLYYKDCDGYKHISPQFWLQQPPNPTPVICRNLGIIPRRARTASPRLKRLQCLSVQDPLHGVPKSTI</sequence>
<comment type="caution">
    <text evidence="1">The sequence shown here is derived from an EMBL/GenBank/DDBJ whole genome shotgun (WGS) entry which is preliminary data.</text>
</comment>
<dbReference type="AlphaFoldDB" id="A0AAV4PEU5"/>
<evidence type="ECO:0000313" key="2">
    <source>
        <dbReference type="Proteomes" id="UP001054837"/>
    </source>
</evidence>
<dbReference type="EMBL" id="BPLQ01002618">
    <property type="protein sequence ID" value="GIX94490.1"/>
    <property type="molecule type" value="Genomic_DNA"/>
</dbReference>
<dbReference type="Proteomes" id="UP001054837">
    <property type="component" value="Unassembled WGS sequence"/>
</dbReference>
<organism evidence="1 2">
    <name type="scientific">Caerostris darwini</name>
    <dbReference type="NCBI Taxonomy" id="1538125"/>
    <lineage>
        <taxon>Eukaryota</taxon>
        <taxon>Metazoa</taxon>
        <taxon>Ecdysozoa</taxon>
        <taxon>Arthropoda</taxon>
        <taxon>Chelicerata</taxon>
        <taxon>Arachnida</taxon>
        <taxon>Araneae</taxon>
        <taxon>Araneomorphae</taxon>
        <taxon>Entelegynae</taxon>
        <taxon>Araneoidea</taxon>
        <taxon>Araneidae</taxon>
        <taxon>Caerostris</taxon>
    </lineage>
</organism>
<protein>
    <submittedName>
        <fullName evidence="1">Uncharacterized protein</fullName>
    </submittedName>
</protein>
<gene>
    <name evidence="1" type="ORF">CDAR_619961</name>
</gene>
<name>A0AAV4PEU5_9ARAC</name>
<proteinExistence type="predicted"/>
<evidence type="ECO:0000313" key="1">
    <source>
        <dbReference type="EMBL" id="GIX94490.1"/>
    </source>
</evidence>